<dbReference type="Proteomes" id="UP000324222">
    <property type="component" value="Unassembled WGS sequence"/>
</dbReference>
<name>A0A5B7FLY1_PORTR</name>
<evidence type="ECO:0000313" key="2">
    <source>
        <dbReference type="Proteomes" id="UP000324222"/>
    </source>
</evidence>
<evidence type="ECO:0000313" key="1">
    <source>
        <dbReference type="EMBL" id="MPC46496.1"/>
    </source>
</evidence>
<organism evidence="1 2">
    <name type="scientific">Portunus trituberculatus</name>
    <name type="common">Swimming crab</name>
    <name type="synonym">Neptunus trituberculatus</name>
    <dbReference type="NCBI Taxonomy" id="210409"/>
    <lineage>
        <taxon>Eukaryota</taxon>
        <taxon>Metazoa</taxon>
        <taxon>Ecdysozoa</taxon>
        <taxon>Arthropoda</taxon>
        <taxon>Crustacea</taxon>
        <taxon>Multicrustacea</taxon>
        <taxon>Malacostraca</taxon>
        <taxon>Eumalacostraca</taxon>
        <taxon>Eucarida</taxon>
        <taxon>Decapoda</taxon>
        <taxon>Pleocyemata</taxon>
        <taxon>Brachyura</taxon>
        <taxon>Eubrachyura</taxon>
        <taxon>Portunoidea</taxon>
        <taxon>Portunidae</taxon>
        <taxon>Portuninae</taxon>
        <taxon>Portunus</taxon>
    </lineage>
</organism>
<proteinExistence type="predicted"/>
<comment type="caution">
    <text evidence="1">The sequence shown here is derived from an EMBL/GenBank/DDBJ whole genome shotgun (WGS) entry which is preliminary data.</text>
</comment>
<protein>
    <submittedName>
        <fullName evidence="1">Uncharacterized protein</fullName>
    </submittedName>
</protein>
<dbReference type="AlphaFoldDB" id="A0A5B7FLY1"/>
<keyword evidence="2" id="KW-1185">Reference proteome</keyword>
<dbReference type="EMBL" id="VSRR010007238">
    <property type="protein sequence ID" value="MPC46496.1"/>
    <property type="molecule type" value="Genomic_DNA"/>
</dbReference>
<accession>A0A5B7FLY1</accession>
<sequence length="117" mass="13092">MRVVWPRTVILRLPRALPLLRRRRPRRGRVPPSTAPILADASLSHSLAWGAARRRLKVSFHCDGTSSLGLGLPWPGVSALRGLQGPCRSPSLPPYRRGWLMLSRVWPPPPPITVEWA</sequence>
<gene>
    <name evidence="1" type="ORF">E2C01_040216</name>
</gene>
<reference evidence="1 2" key="1">
    <citation type="submission" date="2019-05" db="EMBL/GenBank/DDBJ databases">
        <title>Another draft genome of Portunus trituberculatus and its Hox gene families provides insights of decapod evolution.</title>
        <authorList>
            <person name="Jeong J.-H."/>
            <person name="Song I."/>
            <person name="Kim S."/>
            <person name="Choi T."/>
            <person name="Kim D."/>
            <person name="Ryu S."/>
            <person name="Kim W."/>
        </authorList>
    </citation>
    <scope>NUCLEOTIDE SEQUENCE [LARGE SCALE GENOMIC DNA]</scope>
    <source>
        <tissue evidence="1">Muscle</tissue>
    </source>
</reference>